<dbReference type="Proteomes" id="UP000613266">
    <property type="component" value="Unassembled WGS sequence"/>
</dbReference>
<protein>
    <recommendedName>
        <fullName evidence="4 13">Tetraacyldisaccharide 4'-kinase</fullName>
        <ecNumber evidence="3 13">2.7.1.130</ecNumber>
    </recommendedName>
    <alternativeName>
        <fullName evidence="12 13">Lipid A 4'-kinase</fullName>
    </alternativeName>
</protein>
<dbReference type="NCBIfam" id="TIGR00682">
    <property type="entry name" value="lpxK"/>
    <property type="match status" value="1"/>
</dbReference>
<evidence type="ECO:0000256" key="10">
    <source>
        <dbReference type="ARBA" id="ARBA00022840"/>
    </source>
</evidence>
<keyword evidence="16" id="KW-1185">Reference proteome</keyword>
<evidence type="ECO:0000313" key="15">
    <source>
        <dbReference type="EMBL" id="MBH9577706.1"/>
    </source>
</evidence>
<evidence type="ECO:0000256" key="9">
    <source>
        <dbReference type="ARBA" id="ARBA00022777"/>
    </source>
</evidence>
<evidence type="ECO:0000256" key="6">
    <source>
        <dbReference type="ARBA" id="ARBA00022556"/>
    </source>
</evidence>
<keyword evidence="11 13" id="KW-0443">Lipid metabolism</keyword>
<dbReference type="InterPro" id="IPR003758">
    <property type="entry name" value="LpxK"/>
</dbReference>
<evidence type="ECO:0000256" key="11">
    <source>
        <dbReference type="ARBA" id="ARBA00023098"/>
    </source>
</evidence>
<dbReference type="PANTHER" id="PTHR42724:SF1">
    <property type="entry name" value="TETRAACYLDISACCHARIDE 4'-KINASE, MITOCHONDRIAL-RELATED"/>
    <property type="match status" value="1"/>
</dbReference>
<dbReference type="HAMAP" id="MF_00409">
    <property type="entry name" value="LpxK"/>
    <property type="match status" value="1"/>
</dbReference>
<keyword evidence="9 13" id="KW-0418">Kinase</keyword>
<evidence type="ECO:0000256" key="13">
    <source>
        <dbReference type="HAMAP-Rule" id="MF_00409"/>
    </source>
</evidence>
<evidence type="ECO:0000256" key="1">
    <source>
        <dbReference type="ARBA" id="ARBA00002274"/>
    </source>
</evidence>
<organism evidence="15 16">
    <name type="scientific">Inhella proteolytica</name>
    <dbReference type="NCBI Taxonomy" id="2795029"/>
    <lineage>
        <taxon>Bacteria</taxon>
        <taxon>Pseudomonadati</taxon>
        <taxon>Pseudomonadota</taxon>
        <taxon>Betaproteobacteria</taxon>
        <taxon>Burkholderiales</taxon>
        <taxon>Sphaerotilaceae</taxon>
        <taxon>Inhella</taxon>
    </lineage>
</organism>
<comment type="similarity">
    <text evidence="13">Belongs to the LpxK family.</text>
</comment>
<gene>
    <name evidence="13" type="primary">lpxK</name>
    <name evidence="15" type="ORF">I7X39_12420</name>
</gene>
<evidence type="ECO:0000256" key="4">
    <source>
        <dbReference type="ARBA" id="ARBA00016436"/>
    </source>
</evidence>
<evidence type="ECO:0000256" key="7">
    <source>
        <dbReference type="ARBA" id="ARBA00022679"/>
    </source>
</evidence>
<reference evidence="15" key="1">
    <citation type="submission" date="2020-12" db="EMBL/GenBank/DDBJ databases">
        <title>The genome sequence of Inhella sp. 1Y17.</title>
        <authorList>
            <person name="Liu Y."/>
        </authorList>
    </citation>
    <scope>NUCLEOTIDE SEQUENCE</scope>
    <source>
        <strain evidence="15">1Y17</strain>
    </source>
</reference>
<evidence type="ECO:0000256" key="14">
    <source>
        <dbReference type="SAM" id="MobiDB-lite"/>
    </source>
</evidence>
<comment type="caution">
    <text evidence="15">The sequence shown here is derived from an EMBL/GenBank/DDBJ whole genome shotgun (WGS) entry which is preliminary data.</text>
</comment>
<name>A0A931J3N8_9BURK</name>
<comment type="catalytic activity">
    <reaction evidence="13">
        <text>a lipid A disaccharide + ATP = a lipid IVA + ADP + H(+)</text>
        <dbReference type="Rhea" id="RHEA:67840"/>
        <dbReference type="ChEBI" id="CHEBI:15378"/>
        <dbReference type="ChEBI" id="CHEBI:30616"/>
        <dbReference type="ChEBI" id="CHEBI:176343"/>
        <dbReference type="ChEBI" id="CHEBI:176425"/>
        <dbReference type="ChEBI" id="CHEBI:456216"/>
        <dbReference type="EC" id="2.7.1.130"/>
    </reaction>
</comment>
<dbReference type="SUPFAM" id="SSF52540">
    <property type="entry name" value="P-loop containing nucleoside triphosphate hydrolases"/>
    <property type="match status" value="1"/>
</dbReference>
<comment type="pathway">
    <text evidence="2 13">Glycolipid biosynthesis; lipid IV(A) biosynthesis; lipid IV(A) from (3R)-3-hydroxytetradecanoyl-[acyl-carrier-protein] and UDP-N-acetyl-alpha-D-glucosamine: step 6/6.</text>
</comment>
<evidence type="ECO:0000313" key="16">
    <source>
        <dbReference type="Proteomes" id="UP000613266"/>
    </source>
</evidence>
<evidence type="ECO:0000256" key="2">
    <source>
        <dbReference type="ARBA" id="ARBA00004870"/>
    </source>
</evidence>
<dbReference type="GO" id="GO:0009244">
    <property type="term" value="P:lipopolysaccharide core region biosynthetic process"/>
    <property type="evidence" value="ECO:0007669"/>
    <property type="project" value="TreeGrafter"/>
</dbReference>
<dbReference type="GO" id="GO:0009245">
    <property type="term" value="P:lipid A biosynthetic process"/>
    <property type="evidence" value="ECO:0007669"/>
    <property type="project" value="UniProtKB-UniRule"/>
</dbReference>
<feature type="region of interest" description="Disordered" evidence="14">
    <location>
        <begin position="339"/>
        <end position="367"/>
    </location>
</feature>
<comment type="function">
    <text evidence="1 13">Transfers the gamma-phosphate of ATP to the 4'-position of a tetraacyldisaccharide 1-phosphate intermediate (termed DS-1-P) to form tetraacyldisaccharide 1,4'-bis-phosphate (lipid IVA).</text>
</comment>
<keyword evidence="8 13" id="KW-0547">Nucleotide-binding</keyword>
<dbReference type="GO" id="GO:0005886">
    <property type="term" value="C:plasma membrane"/>
    <property type="evidence" value="ECO:0007669"/>
    <property type="project" value="TreeGrafter"/>
</dbReference>
<dbReference type="EC" id="2.7.1.130" evidence="3 13"/>
<dbReference type="GO" id="GO:0005524">
    <property type="term" value="F:ATP binding"/>
    <property type="evidence" value="ECO:0007669"/>
    <property type="project" value="UniProtKB-UniRule"/>
</dbReference>
<dbReference type="InterPro" id="IPR027417">
    <property type="entry name" value="P-loop_NTPase"/>
</dbReference>
<dbReference type="EMBL" id="JAEDAK010000008">
    <property type="protein sequence ID" value="MBH9577706.1"/>
    <property type="molecule type" value="Genomic_DNA"/>
</dbReference>
<proteinExistence type="inferred from homology"/>
<dbReference type="AlphaFoldDB" id="A0A931J3N8"/>
<dbReference type="PANTHER" id="PTHR42724">
    <property type="entry name" value="TETRAACYLDISACCHARIDE 4'-KINASE"/>
    <property type="match status" value="1"/>
</dbReference>
<dbReference type="Pfam" id="PF02606">
    <property type="entry name" value="LpxK"/>
    <property type="match status" value="1"/>
</dbReference>
<sequence>MNTQAWLQRVWARRGPLAWALRPLSALYRALAARQRQAYAAGRRPIERPAVPVVVVGNWIVGGAGKTPTLLALLQRLQAWGWRAGVVSRGYGRRSQGVRVAGPGSTADELGDEPLLIHRRSGVPLAVGQDRGEAARALLAAHPDIQILLSDDGLQHHRLARDLSILVFDGRGLGNGWLLPAGPLRQDHTPPPLPGSRAAQLVLYSEGQASTALPGFVAQRRLAGALPLADWWGGPPQPLVPLTELRGRRLLAAAGLARPQAFFEMLRAAGLDIEPLPLPDHFGFEQLPWQGDAELLLTEKDAAKLPPERLARGQRAWVLPLDLQPEPAFDAALLQHLQPLLGPAPNGPTPDRTAGLPPVQGPAATQP</sequence>
<evidence type="ECO:0000256" key="3">
    <source>
        <dbReference type="ARBA" id="ARBA00012071"/>
    </source>
</evidence>
<evidence type="ECO:0000256" key="5">
    <source>
        <dbReference type="ARBA" id="ARBA00022516"/>
    </source>
</evidence>
<keyword evidence="6 13" id="KW-0441">Lipid A biosynthesis</keyword>
<dbReference type="GO" id="GO:0009029">
    <property type="term" value="F:lipid-A 4'-kinase activity"/>
    <property type="evidence" value="ECO:0007669"/>
    <property type="project" value="UniProtKB-UniRule"/>
</dbReference>
<evidence type="ECO:0000256" key="8">
    <source>
        <dbReference type="ARBA" id="ARBA00022741"/>
    </source>
</evidence>
<feature type="binding site" evidence="13">
    <location>
        <begin position="60"/>
        <end position="67"/>
    </location>
    <ligand>
        <name>ATP</name>
        <dbReference type="ChEBI" id="CHEBI:30616"/>
    </ligand>
</feature>
<evidence type="ECO:0000256" key="12">
    <source>
        <dbReference type="ARBA" id="ARBA00029757"/>
    </source>
</evidence>
<keyword evidence="7 13" id="KW-0808">Transferase</keyword>
<keyword evidence="5 13" id="KW-0444">Lipid biosynthesis</keyword>
<keyword evidence="10 13" id="KW-0067">ATP-binding</keyword>
<accession>A0A931J3N8</accession>